<dbReference type="Pfam" id="PF21842">
    <property type="entry name" value="DUF6901"/>
    <property type="match status" value="1"/>
</dbReference>
<evidence type="ECO:0000313" key="1">
    <source>
        <dbReference type="EMBL" id="KUG25954.1"/>
    </source>
</evidence>
<accession>A0A0W8FYT0</accession>
<protein>
    <submittedName>
        <fullName evidence="1">Uncharacterized protein</fullName>
    </submittedName>
</protein>
<dbReference type="InterPro" id="IPR054196">
    <property type="entry name" value="DUF6901"/>
</dbReference>
<comment type="caution">
    <text evidence="1">The sequence shown here is derived from an EMBL/GenBank/DDBJ whole genome shotgun (WGS) entry which is preliminary data.</text>
</comment>
<dbReference type="AlphaFoldDB" id="A0A0W8FYT0"/>
<gene>
    <name evidence="1" type="ORF">ASZ90_004204</name>
</gene>
<name>A0A0W8FYT0_9ZZZZ</name>
<reference evidence="1" key="1">
    <citation type="journal article" date="2015" name="Proc. Natl. Acad. Sci. U.S.A.">
        <title>Networks of energetic and metabolic interactions define dynamics in microbial communities.</title>
        <authorList>
            <person name="Embree M."/>
            <person name="Liu J.K."/>
            <person name="Al-Bassam M.M."/>
            <person name="Zengler K."/>
        </authorList>
    </citation>
    <scope>NUCLEOTIDE SEQUENCE</scope>
</reference>
<organism evidence="1">
    <name type="scientific">hydrocarbon metagenome</name>
    <dbReference type="NCBI Taxonomy" id="938273"/>
    <lineage>
        <taxon>unclassified sequences</taxon>
        <taxon>metagenomes</taxon>
        <taxon>ecological metagenomes</taxon>
    </lineage>
</organism>
<dbReference type="EMBL" id="LNQE01000565">
    <property type="protein sequence ID" value="KUG25954.1"/>
    <property type="molecule type" value="Genomic_DNA"/>
</dbReference>
<sequence>MNHDLLKYSYHFKFENGIESLFEIFLEPVTLQIIRQSKKEPAEWTKLENFECVHCPLNKEEYKFCPVAVNLQELIEFFSEKTSFEKVKVTVDTKERSYFKDTDVQSAVGSLIGIIMPASGCPILAKLRPMLRFHLPFATIEETEFRVFAMYALAQFLRHKTGKQPDWELKSLVKLYDDIQKINTNVVSKIAKLENQDASINSVVVLNNFANFVSMDLDDEDFSRLTGLFDSWMTD</sequence>
<proteinExistence type="predicted"/>